<reference evidence="1" key="1">
    <citation type="submission" date="2020-05" db="EMBL/GenBank/DDBJ databases">
        <title>High-Quality Genomes of Partial-Nitritation/Anammox System by Hierarchical Clustering Based Hybrid Assembly.</title>
        <authorList>
            <person name="Liu L."/>
            <person name="Wang Y."/>
            <person name="Che Y."/>
            <person name="Chen Y."/>
            <person name="Xia Y."/>
            <person name="Luo R."/>
            <person name="Cheng S.H."/>
            <person name="Zheng C."/>
            <person name="Zhang T."/>
        </authorList>
    </citation>
    <scope>NUCLEOTIDE SEQUENCE</scope>
    <source>
        <strain evidence="1">H1_PAT1</strain>
    </source>
</reference>
<dbReference type="InterPro" id="IPR021363">
    <property type="entry name" value="DUF2835"/>
</dbReference>
<dbReference type="AlphaFoldDB" id="A0A928TVQ7"/>
<comment type="caution">
    <text evidence="1">The sequence shown here is derived from an EMBL/GenBank/DDBJ whole genome shotgun (WGS) entry which is preliminary data.</text>
</comment>
<organism evidence="1 2">
    <name type="scientific">candidate division WWE3 bacterium</name>
    <dbReference type="NCBI Taxonomy" id="2053526"/>
    <lineage>
        <taxon>Bacteria</taxon>
        <taxon>Katanobacteria</taxon>
    </lineage>
</organism>
<name>A0A928TVQ7_UNCKA</name>
<gene>
    <name evidence="1" type="ORF">HS096_05570</name>
</gene>
<protein>
    <submittedName>
        <fullName evidence="1">DUF2835 domain-containing protein</fullName>
    </submittedName>
</protein>
<dbReference type="Pfam" id="PF11197">
    <property type="entry name" value="DUF2835"/>
    <property type="match status" value="1"/>
</dbReference>
<proteinExistence type="predicted"/>
<sequence>MQQRVHVVLKIPAHRLELYYQGVVDSVVAEATDGRVVHFPVNVLRSVVQSHGVYGTFELVFDENSKFVSIRCVDKDSQPG</sequence>
<evidence type="ECO:0000313" key="1">
    <source>
        <dbReference type="EMBL" id="MBE7525780.1"/>
    </source>
</evidence>
<dbReference type="EMBL" id="JABTTY010000002">
    <property type="protein sequence ID" value="MBE7525780.1"/>
    <property type="molecule type" value="Genomic_DNA"/>
</dbReference>
<dbReference type="Proteomes" id="UP000710385">
    <property type="component" value="Unassembled WGS sequence"/>
</dbReference>
<evidence type="ECO:0000313" key="2">
    <source>
        <dbReference type="Proteomes" id="UP000710385"/>
    </source>
</evidence>
<accession>A0A928TVQ7</accession>